<dbReference type="SMART" id="SM00320">
    <property type="entry name" value="WD40"/>
    <property type="match status" value="8"/>
</dbReference>
<dbReference type="PROSITE" id="PS50294">
    <property type="entry name" value="WD_REPEATS_REGION"/>
    <property type="match status" value="5"/>
</dbReference>
<dbReference type="PANTHER" id="PTHR19879">
    <property type="entry name" value="TRANSCRIPTION INITIATION FACTOR TFIID"/>
    <property type="match status" value="1"/>
</dbReference>
<keyword evidence="2" id="KW-0677">Repeat</keyword>
<dbReference type="AlphaFoldDB" id="I1D4M0"/>
<dbReference type="STRING" id="928724.SacglDRAFT_03026"/>
<feature type="repeat" description="WD" evidence="3">
    <location>
        <begin position="513"/>
        <end position="554"/>
    </location>
</feature>
<feature type="repeat" description="WD" evidence="3">
    <location>
        <begin position="429"/>
        <end position="470"/>
    </location>
</feature>
<dbReference type="EMBL" id="CM001484">
    <property type="protein sequence ID" value="EIE99894.1"/>
    <property type="molecule type" value="Genomic_DNA"/>
</dbReference>
<reference evidence="5" key="2">
    <citation type="submission" date="2012-01" db="EMBL/GenBank/DDBJ databases">
        <title>Noncontiguous Finished sequence of chromosome of Saccharomonospora glauca K62.</title>
        <authorList>
            <consortium name="US DOE Joint Genome Institute"/>
            <person name="Lucas S."/>
            <person name="Han J."/>
            <person name="Lapidus A."/>
            <person name="Cheng J.-F."/>
            <person name="Goodwin L."/>
            <person name="Pitluck S."/>
            <person name="Peters L."/>
            <person name="Mikhailova N."/>
            <person name="Held B."/>
            <person name="Detter J.C."/>
            <person name="Han C."/>
            <person name="Tapia R."/>
            <person name="Land M."/>
            <person name="Hauser L."/>
            <person name="Kyrpides N."/>
            <person name="Ivanova N."/>
            <person name="Pagani I."/>
            <person name="Brambilla E.-M."/>
            <person name="Klenk H.-P."/>
            <person name="Woyke T."/>
        </authorList>
    </citation>
    <scope>NUCLEOTIDE SEQUENCE [LARGE SCALE GENOMIC DNA]</scope>
    <source>
        <strain evidence="5">K62</strain>
    </source>
</reference>
<accession>I1D4M0</accession>
<dbReference type="Proteomes" id="UP000005087">
    <property type="component" value="Chromosome"/>
</dbReference>
<gene>
    <name evidence="4" type="ORF">SacglDRAFT_03026</name>
</gene>
<organism evidence="4 5">
    <name type="scientific">Saccharomonospora glauca K62</name>
    <dbReference type="NCBI Taxonomy" id="928724"/>
    <lineage>
        <taxon>Bacteria</taxon>
        <taxon>Bacillati</taxon>
        <taxon>Actinomycetota</taxon>
        <taxon>Actinomycetes</taxon>
        <taxon>Pseudonocardiales</taxon>
        <taxon>Pseudonocardiaceae</taxon>
        <taxon>Saccharomonospora</taxon>
    </lineage>
</organism>
<protein>
    <submittedName>
        <fullName evidence="4">WD40 repeat-containing protein</fullName>
    </submittedName>
</protein>
<dbReference type="InterPro" id="IPR011047">
    <property type="entry name" value="Quinoprotein_ADH-like_sf"/>
</dbReference>
<dbReference type="SUPFAM" id="SSF50998">
    <property type="entry name" value="Quinoprotein alcohol dehydrogenase-like"/>
    <property type="match status" value="1"/>
</dbReference>
<dbReference type="Gene3D" id="2.130.10.10">
    <property type="entry name" value="YVTN repeat-like/Quinoprotein amine dehydrogenase"/>
    <property type="match status" value="4"/>
</dbReference>
<dbReference type="SUPFAM" id="SSF50978">
    <property type="entry name" value="WD40 repeat-like"/>
    <property type="match status" value="1"/>
</dbReference>
<proteinExistence type="predicted"/>
<dbReference type="InterPro" id="IPR020472">
    <property type="entry name" value="WD40_PAC1"/>
</dbReference>
<feature type="repeat" description="WD" evidence="3">
    <location>
        <begin position="640"/>
        <end position="681"/>
    </location>
</feature>
<feature type="repeat" description="WD" evidence="3">
    <location>
        <begin position="471"/>
        <end position="512"/>
    </location>
</feature>
<dbReference type="Pfam" id="PF00400">
    <property type="entry name" value="WD40"/>
    <property type="match status" value="7"/>
</dbReference>
<evidence type="ECO:0000256" key="2">
    <source>
        <dbReference type="ARBA" id="ARBA00022737"/>
    </source>
</evidence>
<dbReference type="InterPro" id="IPR001680">
    <property type="entry name" value="WD40_rpt"/>
</dbReference>
<feature type="repeat" description="WD" evidence="3">
    <location>
        <begin position="96"/>
        <end position="137"/>
    </location>
</feature>
<evidence type="ECO:0000313" key="5">
    <source>
        <dbReference type="Proteomes" id="UP000005087"/>
    </source>
</evidence>
<dbReference type="CDD" id="cd00200">
    <property type="entry name" value="WD40"/>
    <property type="match status" value="1"/>
</dbReference>
<evidence type="ECO:0000313" key="4">
    <source>
        <dbReference type="EMBL" id="EIE99894.1"/>
    </source>
</evidence>
<dbReference type="eggNOG" id="COG2319">
    <property type="taxonomic scope" value="Bacteria"/>
</dbReference>
<reference evidence="4 5" key="1">
    <citation type="submission" date="2011-09" db="EMBL/GenBank/DDBJ databases">
        <authorList>
            <consortium name="US DOE Joint Genome Institute (JGI-PGF)"/>
            <person name="Lucas S."/>
            <person name="Han J."/>
            <person name="Lapidus A."/>
            <person name="Cheng J.-F."/>
            <person name="Goodwin L."/>
            <person name="Pitluck S."/>
            <person name="Peters L."/>
            <person name="Land M.L."/>
            <person name="Hauser L."/>
            <person name="Brambilla E."/>
            <person name="Klenk H.-P."/>
            <person name="Woyke T.J."/>
        </authorList>
    </citation>
    <scope>NUCLEOTIDE SEQUENCE [LARGE SCALE GENOMIC DNA]</scope>
    <source>
        <strain evidence="4 5">K62</strain>
    </source>
</reference>
<keyword evidence="1 3" id="KW-0853">WD repeat</keyword>
<dbReference type="PROSITE" id="PS50082">
    <property type="entry name" value="WD_REPEATS_2"/>
    <property type="match status" value="6"/>
</dbReference>
<evidence type="ECO:0000256" key="1">
    <source>
        <dbReference type="ARBA" id="ARBA00022574"/>
    </source>
</evidence>
<keyword evidence="5" id="KW-1185">Reference proteome</keyword>
<sequence>MLDTGADWSTVSTLSANGRICAGSVGNPDLVPRTGGRSVVRVWDLDTGSLLHTLPAHPGRVHDLALSADGSVLASCGKDHEILVWDTGTGTLRHRLPYHAGTVYSVAVDPEGTHLAAAADDGAVLVWDLTGGAFVRTLQRPHTTGTRISVAMGENRVVRWEAGHVRIRVWDLTTGRLLRVLRLPRSTALLSPGGRFALVRGEDGTELWDTDEAVRLRTLPLSTKDTQAHAISGDGRIALISTPTETQVWDLDEDRCVRSLPQTCLHAVLDADGRTAVIGSERLVALSVPKLGPTAPWSYPRHRSATEYTTVAERARRALRRADRRMADGALSEAARILRQALALPGYERNPELLDRWGGLGRAGRRTGVLTAWQMFELPHAFPHRVSGDSERWLFHIALTRYALSRNGTTLFTDNVVWDSTTGLRLLTLDGEETELLGRTLTPDGTSVIAGCADRAIRIWDTRSGRLRTILKGHRGRVEAVAVSADGALLVSACSRRKVRVWDLHRGVCLRVLKGAPGAIDEVTFSPDGRLVFAIGEKGTAAVWDVATGNFLRILPGNPEHVGPHLVSVDGSTVMSPGFGRNLLWVVDPRTRDFRDVLTTNSVSALWLSVSADGRVVRTAGADGAVRVFETATGECERTLTGHEGAVRMLAPCADDRFMLSCGDDGTVRIWDLVAGTCLRTLAGHTNEVVWLGLSTDARTAVSVGVDHTVVWRLEWDYEFPEPAEWHDAATPHVKAFRARRELGDVEVGTLLDALADAGLGWLRSEEIERRVL</sequence>
<dbReference type="PROSITE" id="PS00678">
    <property type="entry name" value="WD_REPEATS_1"/>
    <property type="match status" value="3"/>
</dbReference>
<dbReference type="RefSeq" id="WP_005465585.1">
    <property type="nucleotide sequence ID" value="NZ_CM001484.1"/>
</dbReference>
<dbReference type="PRINTS" id="PR00320">
    <property type="entry name" value="GPROTEINBRPT"/>
</dbReference>
<name>I1D4M0_9PSEU</name>
<dbReference type="InterPro" id="IPR036322">
    <property type="entry name" value="WD40_repeat_dom_sf"/>
</dbReference>
<feature type="repeat" description="WD" evidence="3">
    <location>
        <begin position="54"/>
        <end position="95"/>
    </location>
</feature>
<dbReference type="PANTHER" id="PTHR19879:SF9">
    <property type="entry name" value="TRANSCRIPTION INITIATION FACTOR TFIID SUBUNIT 5"/>
    <property type="match status" value="1"/>
</dbReference>
<dbReference type="InterPro" id="IPR015943">
    <property type="entry name" value="WD40/YVTN_repeat-like_dom_sf"/>
</dbReference>
<dbReference type="InterPro" id="IPR019775">
    <property type="entry name" value="WD40_repeat_CS"/>
</dbReference>
<dbReference type="HOGENOM" id="CLU_000288_57_32_11"/>
<evidence type="ECO:0000256" key="3">
    <source>
        <dbReference type="PROSITE-ProRule" id="PRU00221"/>
    </source>
</evidence>